<evidence type="ECO:0000313" key="3">
    <source>
        <dbReference type="Proteomes" id="UP001222325"/>
    </source>
</evidence>
<gene>
    <name evidence="2" type="ORF">B0H15DRAFT_958293</name>
</gene>
<dbReference type="EMBL" id="JARJCN010000159">
    <property type="protein sequence ID" value="KAJ7066858.1"/>
    <property type="molecule type" value="Genomic_DNA"/>
</dbReference>
<reference evidence="2" key="1">
    <citation type="submission" date="2023-03" db="EMBL/GenBank/DDBJ databases">
        <title>Massive genome expansion in bonnet fungi (Mycena s.s.) driven by repeated elements and novel gene families across ecological guilds.</title>
        <authorList>
            <consortium name="Lawrence Berkeley National Laboratory"/>
            <person name="Harder C.B."/>
            <person name="Miyauchi S."/>
            <person name="Viragh M."/>
            <person name="Kuo A."/>
            <person name="Thoen E."/>
            <person name="Andreopoulos B."/>
            <person name="Lu D."/>
            <person name="Skrede I."/>
            <person name="Drula E."/>
            <person name="Henrissat B."/>
            <person name="Morin E."/>
            <person name="Kohler A."/>
            <person name="Barry K."/>
            <person name="LaButti K."/>
            <person name="Morin E."/>
            <person name="Salamov A."/>
            <person name="Lipzen A."/>
            <person name="Mereny Z."/>
            <person name="Hegedus B."/>
            <person name="Baldrian P."/>
            <person name="Stursova M."/>
            <person name="Weitz H."/>
            <person name="Taylor A."/>
            <person name="Grigoriev I.V."/>
            <person name="Nagy L.G."/>
            <person name="Martin F."/>
            <person name="Kauserud H."/>
        </authorList>
    </citation>
    <scope>NUCLEOTIDE SEQUENCE</scope>
    <source>
        <strain evidence="2">CBHHK173m</strain>
    </source>
</reference>
<protein>
    <submittedName>
        <fullName evidence="2">Uncharacterized protein</fullName>
    </submittedName>
</protein>
<evidence type="ECO:0000313" key="2">
    <source>
        <dbReference type="EMBL" id="KAJ7066858.1"/>
    </source>
</evidence>
<comment type="caution">
    <text evidence="2">The sequence shown here is derived from an EMBL/GenBank/DDBJ whole genome shotgun (WGS) entry which is preliminary data.</text>
</comment>
<proteinExistence type="predicted"/>
<keyword evidence="3" id="KW-1185">Reference proteome</keyword>
<evidence type="ECO:0000256" key="1">
    <source>
        <dbReference type="SAM" id="MobiDB-lite"/>
    </source>
</evidence>
<dbReference type="AlphaFoldDB" id="A0AAD6XHN9"/>
<name>A0AAD6XHN9_9AGAR</name>
<feature type="region of interest" description="Disordered" evidence="1">
    <location>
        <begin position="88"/>
        <end position="170"/>
    </location>
</feature>
<accession>A0AAD6XHN9</accession>
<organism evidence="2 3">
    <name type="scientific">Mycena belliarum</name>
    <dbReference type="NCBI Taxonomy" id="1033014"/>
    <lineage>
        <taxon>Eukaryota</taxon>
        <taxon>Fungi</taxon>
        <taxon>Dikarya</taxon>
        <taxon>Basidiomycota</taxon>
        <taxon>Agaricomycotina</taxon>
        <taxon>Agaricomycetes</taxon>
        <taxon>Agaricomycetidae</taxon>
        <taxon>Agaricales</taxon>
        <taxon>Marasmiineae</taxon>
        <taxon>Mycenaceae</taxon>
        <taxon>Mycena</taxon>
    </lineage>
</organism>
<sequence>MSPRKKCLSSEAVAASRKATIRRYADKNKVKLQASARARMQRLRSVPPTEEQLKAKQIAQKKYHVKHNSDIRQADSLRRARIAIEKHGAENFDDRANQASMSRTQRKHERRAPLPRPQRPEVPNYARSERIVEPWSDPESSDEEELGLGPIPVYGRATSHPPSKPQESPTPDLTCDCCLPAFCPKCTCGCDYTCCLYHHENEDANRRWMKELTREENTLSYERARARGQDVE</sequence>
<dbReference type="Proteomes" id="UP001222325">
    <property type="component" value="Unassembled WGS sequence"/>
</dbReference>